<keyword evidence="6" id="KW-0472">Membrane</keyword>
<proteinExistence type="predicted"/>
<feature type="non-terminal residue" evidence="12">
    <location>
        <position position="1"/>
    </location>
</feature>
<name>A0ABD0MKV0_CIRMR</name>
<dbReference type="PROSITE" id="PS50835">
    <property type="entry name" value="IG_LIKE"/>
    <property type="match status" value="1"/>
</dbReference>
<dbReference type="InterPro" id="IPR013106">
    <property type="entry name" value="Ig_V-set"/>
</dbReference>
<evidence type="ECO:0000259" key="11">
    <source>
        <dbReference type="PROSITE" id="PS50835"/>
    </source>
</evidence>
<dbReference type="SUPFAM" id="SSF48726">
    <property type="entry name" value="Immunoglobulin"/>
    <property type="match status" value="1"/>
</dbReference>
<evidence type="ECO:0000256" key="6">
    <source>
        <dbReference type="ARBA" id="ARBA00023136"/>
    </source>
</evidence>
<dbReference type="GO" id="GO:0005886">
    <property type="term" value="C:plasma membrane"/>
    <property type="evidence" value="ECO:0007669"/>
    <property type="project" value="UniProtKB-SubCell"/>
</dbReference>
<evidence type="ECO:0000256" key="1">
    <source>
        <dbReference type="ARBA" id="ARBA00004251"/>
    </source>
</evidence>
<evidence type="ECO:0000256" key="4">
    <source>
        <dbReference type="ARBA" id="ARBA00022729"/>
    </source>
</evidence>
<dbReference type="AlphaFoldDB" id="A0ABD0MKV0"/>
<keyword evidence="9" id="KW-0325">Glycoprotein</keyword>
<dbReference type="PANTHER" id="PTHR25466">
    <property type="entry name" value="T-LYMPHOCYTE ACTIVATION ANTIGEN"/>
    <property type="match status" value="1"/>
</dbReference>
<protein>
    <recommendedName>
        <fullName evidence="11">Ig-like domain-containing protein</fullName>
    </recommendedName>
</protein>
<keyword evidence="5" id="KW-1133">Transmembrane helix</keyword>
<keyword evidence="3" id="KW-0812">Transmembrane</keyword>
<reference evidence="12 13" key="1">
    <citation type="submission" date="2024-05" db="EMBL/GenBank/DDBJ databases">
        <title>Genome sequencing and assembly of Indian major carp, Cirrhinus mrigala (Hamilton, 1822).</title>
        <authorList>
            <person name="Mohindra V."/>
            <person name="Chowdhury L.M."/>
            <person name="Lal K."/>
            <person name="Jena J.K."/>
        </authorList>
    </citation>
    <scope>NUCLEOTIDE SEQUENCE [LARGE SCALE GENOMIC DNA]</scope>
    <source>
        <strain evidence="12">CM1030</strain>
        <tissue evidence="12">Blood</tissue>
    </source>
</reference>
<dbReference type="PANTHER" id="PTHR25466:SF14">
    <property type="entry name" value="BUTYROPHILIN SUBFAMILY 2 MEMBER A2-LIKE-RELATED"/>
    <property type="match status" value="1"/>
</dbReference>
<evidence type="ECO:0000256" key="5">
    <source>
        <dbReference type="ARBA" id="ARBA00022989"/>
    </source>
</evidence>
<dbReference type="Proteomes" id="UP001529510">
    <property type="component" value="Unassembled WGS sequence"/>
</dbReference>
<dbReference type="EMBL" id="JAMKFB020000280">
    <property type="protein sequence ID" value="KAL0150707.1"/>
    <property type="molecule type" value="Genomic_DNA"/>
</dbReference>
<dbReference type="InterPro" id="IPR051713">
    <property type="entry name" value="T-cell_Activation_Regulation"/>
</dbReference>
<dbReference type="InterPro" id="IPR036179">
    <property type="entry name" value="Ig-like_dom_sf"/>
</dbReference>
<feature type="domain" description="Ig-like" evidence="11">
    <location>
        <begin position="1"/>
        <end position="102"/>
    </location>
</feature>
<dbReference type="Gene3D" id="2.60.40.10">
    <property type="entry name" value="Immunoglobulins"/>
    <property type="match status" value="1"/>
</dbReference>
<keyword evidence="2" id="KW-1003">Cell membrane</keyword>
<sequence length="104" mass="11681">SHQVTGFHGGSVLLPCSSTEQLKLQDITVFWRHNDSIMVFDIINGIGLAAEQYKNRVEPFQTEYLRGNYSIKLNKLQQSDAGEFSCLISHSDEPQIVQLTIEGV</sequence>
<comment type="subcellular location">
    <subcellularLocation>
        <location evidence="1">Cell membrane</location>
        <topology evidence="1">Single-pass type I membrane protein</topology>
    </subcellularLocation>
</comment>
<evidence type="ECO:0000256" key="3">
    <source>
        <dbReference type="ARBA" id="ARBA00022692"/>
    </source>
</evidence>
<dbReference type="InterPro" id="IPR007110">
    <property type="entry name" value="Ig-like_dom"/>
</dbReference>
<evidence type="ECO:0000256" key="9">
    <source>
        <dbReference type="ARBA" id="ARBA00023180"/>
    </source>
</evidence>
<accession>A0ABD0MKV0</accession>
<gene>
    <name evidence="12" type="ORF">M9458_054011</name>
</gene>
<keyword evidence="8" id="KW-0675">Receptor</keyword>
<organism evidence="12 13">
    <name type="scientific">Cirrhinus mrigala</name>
    <name type="common">Mrigala</name>
    <dbReference type="NCBI Taxonomy" id="683832"/>
    <lineage>
        <taxon>Eukaryota</taxon>
        <taxon>Metazoa</taxon>
        <taxon>Chordata</taxon>
        <taxon>Craniata</taxon>
        <taxon>Vertebrata</taxon>
        <taxon>Euteleostomi</taxon>
        <taxon>Actinopterygii</taxon>
        <taxon>Neopterygii</taxon>
        <taxon>Teleostei</taxon>
        <taxon>Ostariophysi</taxon>
        <taxon>Cypriniformes</taxon>
        <taxon>Cyprinidae</taxon>
        <taxon>Labeoninae</taxon>
        <taxon>Labeonini</taxon>
        <taxon>Cirrhinus</taxon>
    </lineage>
</organism>
<evidence type="ECO:0000256" key="2">
    <source>
        <dbReference type="ARBA" id="ARBA00022475"/>
    </source>
</evidence>
<keyword evidence="10" id="KW-0393">Immunoglobulin domain</keyword>
<dbReference type="InterPro" id="IPR003599">
    <property type="entry name" value="Ig_sub"/>
</dbReference>
<evidence type="ECO:0000313" key="13">
    <source>
        <dbReference type="Proteomes" id="UP001529510"/>
    </source>
</evidence>
<evidence type="ECO:0000256" key="10">
    <source>
        <dbReference type="ARBA" id="ARBA00023319"/>
    </source>
</evidence>
<keyword evidence="4" id="KW-0732">Signal</keyword>
<evidence type="ECO:0000256" key="8">
    <source>
        <dbReference type="ARBA" id="ARBA00023170"/>
    </source>
</evidence>
<evidence type="ECO:0000313" key="12">
    <source>
        <dbReference type="EMBL" id="KAL0150707.1"/>
    </source>
</evidence>
<keyword evidence="7" id="KW-1015">Disulfide bond</keyword>
<dbReference type="SMART" id="SM00409">
    <property type="entry name" value="IG"/>
    <property type="match status" value="1"/>
</dbReference>
<comment type="caution">
    <text evidence="12">The sequence shown here is derived from an EMBL/GenBank/DDBJ whole genome shotgun (WGS) entry which is preliminary data.</text>
</comment>
<keyword evidence="13" id="KW-1185">Reference proteome</keyword>
<dbReference type="Pfam" id="PF07686">
    <property type="entry name" value="V-set"/>
    <property type="match status" value="1"/>
</dbReference>
<evidence type="ECO:0000256" key="7">
    <source>
        <dbReference type="ARBA" id="ARBA00023157"/>
    </source>
</evidence>
<dbReference type="InterPro" id="IPR013783">
    <property type="entry name" value="Ig-like_fold"/>
</dbReference>